<evidence type="ECO:0000313" key="10">
    <source>
        <dbReference type="Proteomes" id="UP001357452"/>
    </source>
</evidence>
<evidence type="ECO:0000256" key="8">
    <source>
        <dbReference type="ARBA" id="ARBA00049229"/>
    </source>
</evidence>
<dbReference type="Pfam" id="PF01063">
    <property type="entry name" value="Aminotran_4"/>
    <property type="match status" value="1"/>
</dbReference>
<comment type="catalytic activity">
    <reaction evidence="8">
        <text>L-leucine + 2-oxoglutarate = 4-methyl-2-oxopentanoate + L-glutamate</text>
        <dbReference type="Rhea" id="RHEA:18321"/>
        <dbReference type="ChEBI" id="CHEBI:16810"/>
        <dbReference type="ChEBI" id="CHEBI:17865"/>
        <dbReference type="ChEBI" id="CHEBI:29985"/>
        <dbReference type="ChEBI" id="CHEBI:57427"/>
        <dbReference type="EC" id="2.6.1.42"/>
    </reaction>
</comment>
<comment type="pathway">
    <text evidence="2">Amino-acid biosynthesis; L-valine biosynthesis; L-valine from pyruvate: step 4/4.</text>
</comment>
<comment type="caution">
    <text evidence="9">The sequence shown here is derived from an EMBL/GenBank/DDBJ whole genome shotgun (WGS) entry which is preliminary data.</text>
</comment>
<comment type="pathway">
    <text evidence="3">Amino-acid biosynthesis; L-leucine biosynthesis; L-leucine from 3-methyl-2-oxobutanoate: step 4/4.</text>
</comment>
<dbReference type="GO" id="GO:0008483">
    <property type="term" value="F:transaminase activity"/>
    <property type="evidence" value="ECO:0007669"/>
    <property type="project" value="UniProtKB-KW"/>
</dbReference>
<evidence type="ECO:0000256" key="4">
    <source>
        <dbReference type="ARBA" id="ARBA00009320"/>
    </source>
</evidence>
<dbReference type="Proteomes" id="UP001357452">
    <property type="component" value="Unassembled WGS sequence"/>
</dbReference>
<comment type="catalytic activity">
    <reaction evidence="7">
        <text>L-isoleucine + 2-oxoglutarate = (S)-3-methyl-2-oxopentanoate + L-glutamate</text>
        <dbReference type="Rhea" id="RHEA:24801"/>
        <dbReference type="ChEBI" id="CHEBI:16810"/>
        <dbReference type="ChEBI" id="CHEBI:29985"/>
        <dbReference type="ChEBI" id="CHEBI:35146"/>
        <dbReference type="ChEBI" id="CHEBI:58045"/>
        <dbReference type="EC" id="2.6.1.42"/>
    </reaction>
</comment>
<dbReference type="Gene3D" id="3.20.10.10">
    <property type="entry name" value="D-amino Acid Aminotransferase, subunit A, domain 2"/>
    <property type="match status" value="1"/>
</dbReference>
<dbReference type="RefSeq" id="WP_330974003.1">
    <property type="nucleotide sequence ID" value="NZ_JAZGLY010000002.1"/>
</dbReference>
<dbReference type="SUPFAM" id="SSF56752">
    <property type="entry name" value="D-aminoacid aminotransferase-like PLP-dependent enzymes"/>
    <property type="match status" value="1"/>
</dbReference>
<comment type="catalytic activity">
    <reaction evidence="6">
        <text>L-valine + 2-oxoglutarate = 3-methyl-2-oxobutanoate + L-glutamate</text>
        <dbReference type="Rhea" id="RHEA:24813"/>
        <dbReference type="ChEBI" id="CHEBI:11851"/>
        <dbReference type="ChEBI" id="CHEBI:16810"/>
        <dbReference type="ChEBI" id="CHEBI:29985"/>
        <dbReference type="ChEBI" id="CHEBI:57762"/>
        <dbReference type="EC" id="2.6.1.42"/>
    </reaction>
</comment>
<evidence type="ECO:0000256" key="1">
    <source>
        <dbReference type="ARBA" id="ARBA00004824"/>
    </source>
</evidence>
<comment type="pathway">
    <text evidence="1">Amino-acid biosynthesis; L-isoleucine biosynthesis; L-isoleucine from 2-oxobutanoate: step 4/4.</text>
</comment>
<dbReference type="CDD" id="cd00449">
    <property type="entry name" value="PLPDE_IV"/>
    <property type="match status" value="1"/>
</dbReference>
<evidence type="ECO:0000256" key="2">
    <source>
        <dbReference type="ARBA" id="ARBA00004931"/>
    </source>
</evidence>
<keyword evidence="9" id="KW-0032">Aminotransferase</keyword>
<organism evidence="9 10">
    <name type="scientific">Niabella digestorum</name>
    <dbReference type="NCBI Taxonomy" id="3117701"/>
    <lineage>
        <taxon>Bacteria</taxon>
        <taxon>Pseudomonadati</taxon>
        <taxon>Bacteroidota</taxon>
        <taxon>Chitinophagia</taxon>
        <taxon>Chitinophagales</taxon>
        <taxon>Chitinophagaceae</taxon>
        <taxon>Niabella</taxon>
    </lineage>
</organism>
<dbReference type="EC" id="2.6.1.42" evidence="5"/>
<keyword evidence="9" id="KW-0808">Transferase</keyword>
<evidence type="ECO:0000256" key="6">
    <source>
        <dbReference type="ARBA" id="ARBA00048212"/>
    </source>
</evidence>
<dbReference type="InterPro" id="IPR001544">
    <property type="entry name" value="Aminotrans_IV"/>
</dbReference>
<comment type="similarity">
    <text evidence="4">Belongs to the class-IV pyridoxal-phosphate-dependent aminotransferase family.</text>
</comment>
<evidence type="ECO:0000256" key="3">
    <source>
        <dbReference type="ARBA" id="ARBA00005072"/>
    </source>
</evidence>
<dbReference type="InterPro" id="IPR050571">
    <property type="entry name" value="Class-IV_PLP-Dep_Aminotrnsfr"/>
</dbReference>
<sequence length="278" mass="31837">MKWVFVNNQFVEKEKAFILTNDLAIQRGYAAFDYLRTRDHKPLFLDDYLTRFFNSAREMFINIPLSKEAVKEVILQLIERNGMPESGIRLVATGGYSPDSYTPVAGNLIINQEPITLISEDKFFAGVKIMTHEYMRDLPGVKSINYLMGIWLQQQLRAKQLDDVLYYHNGIVTEFPRANVFIVTKEGELVTPAQNVLEGITRKRILEFGHKLVPTVMRDIHIDELRDAAEVFMTSTTKRILPIVEIDGKPVGAGKVGSVSILLNQKFLEVEEEYLRSH</sequence>
<dbReference type="PANTHER" id="PTHR42743">
    <property type="entry name" value="AMINO-ACID AMINOTRANSFERASE"/>
    <property type="match status" value="1"/>
</dbReference>
<dbReference type="InterPro" id="IPR043131">
    <property type="entry name" value="BCAT-like_N"/>
</dbReference>
<keyword evidence="10" id="KW-1185">Reference proteome</keyword>
<evidence type="ECO:0000256" key="7">
    <source>
        <dbReference type="ARBA" id="ARBA00048798"/>
    </source>
</evidence>
<evidence type="ECO:0000256" key="5">
    <source>
        <dbReference type="ARBA" id="ARBA00013053"/>
    </source>
</evidence>
<reference evidence="9 10" key="1">
    <citation type="submission" date="2024-01" db="EMBL/GenBank/DDBJ databases">
        <title>Niabella digestum sp. nov., isolated from waste digestion system.</title>
        <authorList>
            <person name="Zhang L."/>
        </authorList>
    </citation>
    <scope>NUCLEOTIDE SEQUENCE [LARGE SCALE GENOMIC DNA]</scope>
    <source>
        <strain evidence="9 10">A18</strain>
    </source>
</reference>
<dbReference type="PANTHER" id="PTHR42743:SF11">
    <property type="entry name" value="AMINODEOXYCHORISMATE LYASE"/>
    <property type="match status" value="1"/>
</dbReference>
<dbReference type="Gene3D" id="3.30.470.10">
    <property type="match status" value="1"/>
</dbReference>
<name>A0ABU7RF15_9BACT</name>
<gene>
    <name evidence="9" type="ORF">V2H41_04845</name>
</gene>
<dbReference type="InterPro" id="IPR036038">
    <property type="entry name" value="Aminotransferase-like"/>
</dbReference>
<protein>
    <recommendedName>
        <fullName evidence="5">branched-chain-amino-acid transaminase</fullName>
        <ecNumber evidence="5">2.6.1.42</ecNumber>
    </recommendedName>
</protein>
<dbReference type="InterPro" id="IPR043132">
    <property type="entry name" value="BCAT-like_C"/>
</dbReference>
<accession>A0ABU7RF15</accession>
<dbReference type="EMBL" id="JAZGLY010000002">
    <property type="protein sequence ID" value="MEE6186596.1"/>
    <property type="molecule type" value="Genomic_DNA"/>
</dbReference>
<proteinExistence type="inferred from homology"/>
<evidence type="ECO:0000313" key="9">
    <source>
        <dbReference type="EMBL" id="MEE6186596.1"/>
    </source>
</evidence>